<name>A0ABV1I322_9FIRM</name>
<dbReference type="RefSeq" id="WP_349144830.1">
    <property type="nucleotide sequence ID" value="NZ_JBBMFC010000023.1"/>
</dbReference>
<evidence type="ECO:0000313" key="9">
    <source>
        <dbReference type="Proteomes" id="UP001470288"/>
    </source>
</evidence>
<comment type="caution">
    <text evidence="8">The sequence shown here is derived from an EMBL/GenBank/DDBJ whole genome shotgun (WGS) entry which is preliminary data.</text>
</comment>
<dbReference type="PANTHER" id="PTHR43390:SF1">
    <property type="entry name" value="CHLOROPLAST PROCESSING PEPTIDASE"/>
    <property type="match status" value="1"/>
</dbReference>
<keyword evidence="5 6" id="KW-0378">Hydrolase</keyword>
<dbReference type="PANTHER" id="PTHR43390">
    <property type="entry name" value="SIGNAL PEPTIDASE I"/>
    <property type="match status" value="1"/>
</dbReference>
<reference evidence="8 9" key="1">
    <citation type="submission" date="2024-03" db="EMBL/GenBank/DDBJ databases">
        <title>Human intestinal bacterial collection.</title>
        <authorList>
            <person name="Pauvert C."/>
            <person name="Hitch T.C.A."/>
            <person name="Clavel T."/>
        </authorList>
    </citation>
    <scope>NUCLEOTIDE SEQUENCE [LARGE SCALE GENOMIC DNA]</scope>
    <source>
        <strain evidence="8 9">CLA-AA-H78B</strain>
    </source>
</reference>
<keyword evidence="6" id="KW-0812">Transmembrane</keyword>
<dbReference type="InterPro" id="IPR019533">
    <property type="entry name" value="Peptidase_S26"/>
</dbReference>
<feature type="transmembrane region" description="Helical" evidence="6">
    <location>
        <begin position="21"/>
        <end position="47"/>
    </location>
</feature>
<dbReference type="InterPro" id="IPR036286">
    <property type="entry name" value="LexA/Signal_pep-like_sf"/>
</dbReference>
<dbReference type="Pfam" id="PF10502">
    <property type="entry name" value="Peptidase_S26"/>
    <property type="match status" value="1"/>
</dbReference>
<dbReference type="SUPFAM" id="SSF51306">
    <property type="entry name" value="LexA/Signal peptidase"/>
    <property type="match status" value="1"/>
</dbReference>
<organism evidence="8 9">
    <name type="scientific">Hominiventricola aquisgranensis</name>
    <dbReference type="NCBI Taxonomy" id="3133164"/>
    <lineage>
        <taxon>Bacteria</taxon>
        <taxon>Bacillati</taxon>
        <taxon>Bacillota</taxon>
        <taxon>Clostridia</taxon>
        <taxon>Lachnospirales</taxon>
        <taxon>Lachnospiraceae</taxon>
        <taxon>Hominiventricola</taxon>
    </lineage>
</organism>
<evidence type="ECO:0000256" key="2">
    <source>
        <dbReference type="ARBA" id="ARBA00004401"/>
    </source>
</evidence>
<evidence type="ECO:0000256" key="3">
    <source>
        <dbReference type="ARBA" id="ARBA00009370"/>
    </source>
</evidence>
<protein>
    <recommendedName>
        <fullName evidence="4 6">Signal peptidase I</fullName>
        <ecNumber evidence="4 6">3.4.21.89</ecNumber>
    </recommendedName>
</protein>
<dbReference type="GO" id="GO:0009003">
    <property type="term" value="F:signal peptidase activity"/>
    <property type="evidence" value="ECO:0007669"/>
    <property type="project" value="UniProtKB-EC"/>
</dbReference>
<evidence type="ECO:0000256" key="4">
    <source>
        <dbReference type="ARBA" id="ARBA00013208"/>
    </source>
</evidence>
<comment type="similarity">
    <text evidence="3 6">Belongs to the peptidase S26 family.</text>
</comment>
<keyword evidence="6" id="KW-0472">Membrane</keyword>
<evidence type="ECO:0000313" key="8">
    <source>
        <dbReference type="EMBL" id="MEQ2579589.1"/>
    </source>
</evidence>
<dbReference type="InterPro" id="IPR019758">
    <property type="entry name" value="Pept_S26A_signal_pept_1_CS"/>
</dbReference>
<evidence type="ECO:0000256" key="1">
    <source>
        <dbReference type="ARBA" id="ARBA00000677"/>
    </source>
</evidence>
<sequence>MLGRRKGLSFTRRRKRIETSAIQAGLFWAGECILAFAIGCVLVFYFMSRLTCVGQAMEPSINSGNSVLVNRFSYAMTTPKRGDVIVFKPNGNKNAHYYMRRVIGVPGDKIQVKDGFVYVNGDLYETGIGNEQMDYAGLAEEELKVGSDEYFVLGDNRNVSEDSRSADIGNVKKSDIYGKAWFVAYPWDNFGFVTSVK</sequence>
<keyword evidence="6" id="KW-1133">Transmembrane helix</keyword>
<keyword evidence="9" id="KW-1185">Reference proteome</keyword>
<evidence type="ECO:0000259" key="7">
    <source>
        <dbReference type="Pfam" id="PF10502"/>
    </source>
</evidence>
<dbReference type="NCBIfam" id="TIGR02227">
    <property type="entry name" value="sigpep_I_bact"/>
    <property type="match status" value="1"/>
</dbReference>
<accession>A0ABV1I322</accession>
<dbReference type="InterPro" id="IPR000223">
    <property type="entry name" value="Pept_S26A_signal_pept_1"/>
</dbReference>
<proteinExistence type="inferred from homology"/>
<comment type="subcellular location">
    <subcellularLocation>
        <location evidence="2">Cell membrane</location>
        <topology evidence="2">Single-pass type II membrane protein</topology>
    </subcellularLocation>
    <subcellularLocation>
        <location evidence="6">Membrane</location>
        <topology evidence="6">Single-pass type II membrane protein</topology>
    </subcellularLocation>
</comment>
<keyword evidence="6" id="KW-0645">Protease</keyword>
<evidence type="ECO:0000256" key="5">
    <source>
        <dbReference type="ARBA" id="ARBA00022801"/>
    </source>
</evidence>
<dbReference type="Proteomes" id="UP001470288">
    <property type="component" value="Unassembled WGS sequence"/>
</dbReference>
<dbReference type="PRINTS" id="PR00727">
    <property type="entry name" value="LEADERPTASE"/>
</dbReference>
<gene>
    <name evidence="8" type="primary">lepB</name>
    <name evidence="8" type="ORF">WMO62_12225</name>
</gene>
<dbReference type="EMBL" id="JBBMFC010000023">
    <property type="protein sequence ID" value="MEQ2579589.1"/>
    <property type="molecule type" value="Genomic_DNA"/>
</dbReference>
<dbReference type="CDD" id="cd06530">
    <property type="entry name" value="S26_SPase_I"/>
    <property type="match status" value="1"/>
</dbReference>
<evidence type="ECO:0000256" key="6">
    <source>
        <dbReference type="RuleBase" id="RU362042"/>
    </source>
</evidence>
<feature type="domain" description="Peptidase S26" evidence="7">
    <location>
        <begin position="29"/>
        <end position="183"/>
    </location>
</feature>
<dbReference type="EC" id="3.4.21.89" evidence="4 6"/>
<dbReference type="Gene3D" id="2.10.109.10">
    <property type="entry name" value="Umud Fragment, subunit A"/>
    <property type="match status" value="1"/>
</dbReference>
<comment type="catalytic activity">
    <reaction evidence="1 6">
        <text>Cleavage of hydrophobic, N-terminal signal or leader sequences from secreted and periplasmic proteins.</text>
        <dbReference type="EC" id="3.4.21.89"/>
    </reaction>
</comment>
<dbReference type="PROSITE" id="PS00761">
    <property type="entry name" value="SPASE_I_3"/>
    <property type="match status" value="1"/>
</dbReference>